<dbReference type="CDD" id="cd06261">
    <property type="entry name" value="TM_PBP2"/>
    <property type="match status" value="1"/>
</dbReference>
<evidence type="ECO:0000313" key="12">
    <source>
        <dbReference type="Proteomes" id="UP000501991"/>
    </source>
</evidence>
<dbReference type="InterPro" id="IPR010065">
    <property type="entry name" value="AA_ABC_transptr_permease_3TM"/>
</dbReference>
<name>A0A6C1AZ63_9RHOO</name>
<dbReference type="Pfam" id="PF00528">
    <property type="entry name" value="BPD_transp_1"/>
    <property type="match status" value="1"/>
</dbReference>
<dbReference type="GO" id="GO:0022857">
    <property type="term" value="F:transmembrane transporter activity"/>
    <property type="evidence" value="ECO:0007669"/>
    <property type="project" value="InterPro"/>
</dbReference>
<comment type="similarity">
    <text evidence="2">Belongs to the binding-protein-dependent transport system permease family. HisMQ subfamily.</text>
</comment>
<dbReference type="PANTHER" id="PTHR30614">
    <property type="entry name" value="MEMBRANE COMPONENT OF AMINO ACID ABC TRANSPORTER"/>
    <property type="match status" value="1"/>
</dbReference>
<evidence type="ECO:0000259" key="10">
    <source>
        <dbReference type="PROSITE" id="PS50928"/>
    </source>
</evidence>
<sequence length="396" mass="43312">MADTPTVSSQPAKPKLTRDPRFRALVFQVLALIAVAAFFIYIVHNTLLNMEQRGISTGFAFLDRPSGFAILQSLIPYSESSTYGRTFVVGLLNTILVSVLGIIFATLVGFLVGVMRLSRNWLISKLAMVYIELFRNIPLLLQIVFWYFAVAFNLPAPRQSLAFGDLVFLNNRGMYVPAPVVGEGFWMTGVALVVAIVAVVLLVRWARRRFETTGKTFHTVYAALAIVVGLPLLVFFATGAPLHWDVPALKGFNFRGGLTVIPELFALTLALTIYTAAFIAETVRSGIQSVSHGQTEAASALGLSHARTLRLVVIPQAMRVIIPPLTSQYLNLTKNSSLAVAIGYPDLVAVFAGTTLNQTGQAVEIIAITMAVYLTLSLAISLLMNWYNAKMALRER</sequence>
<evidence type="ECO:0000256" key="2">
    <source>
        <dbReference type="ARBA" id="ARBA00010072"/>
    </source>
</evidence>
<keyword evidence="12" id="KW-1185">Reference proteome</keyword>
<accession>A0A6C1AZ63</accession>
<gene>
    <name evidence="11" type="ORF">G3580_01540</name>
</gene>
<feature type="domain" description="ABC transmembrane type-1" evidence="10">
    <location>
        <begin position="91"/>
        <end position="384"/>
    </location>
</feature>
<evidence type="ECO:0000256" key="5">
    <source>
        <dbReference type="ARBA" id="ARBA00022692"/>
    </source>
</evidence>
<evidence type="ECO:0000256" key="4">
    <source>
        <dbReference type="ARBA" id="ARBA00022475"/>
    </source>
</evidence>
<dbReference type="Proteomes" id="UP000501991">
    <property type="component" value="Chromosome"/>
</dbReference>
<reference evidence="11 12" key="1">
    <citation type="submission" date="2020-02" db="EMBL/GenBank/DDBJ databases">
        <title>Nitrogenibacter mangrovi gen. nov., sp. nov. isolated from mangrove sediment, a denitrifying betaproteobacterium.</title>
        <authorList>
            <person name="Liao H."/>
            <person name="Tian Y."/>
        </authorList>
    </citation>
    <scope>NUCLEOTIDE SEQUENCE [LARGE SCALE GENOMIC DNA]</scope>
    <source>
        <strain evidence="11 12">M9-3-2</strain>
    </source>
</reference>
<dbReference type="Gene3D" id="1.10.3720.10">
    <property type="entry name" value="MetI-like"/>
    <property type="match status" value="2"/>
</dbReference>
<feature type="transmembrane region" description="Helical" evidence="9">
    <location>
        <begin position="184"/>
        <end position="206"/>
    </location>
</feature>
<dbReference type="GO" id="GO:0006865">
    <property type="term" value="P:amino acid transport"/>
    <property type="evidence" value="ECO:0007669"/>
    <property type="project" value="UniProtKB-KW"/>
</dbReference>
<dbReference type="KEGG" id="azq:G3580_01540"/>
<evidence type="ECO:0000313" key="11">
    <source>
        <dbReference type="EMBL" id="QID16423.1"/>
    </source>
</evidence>
<evidence type="ECO:0000256" key="3">
    <source>
        <dbReference type="ARBA" id="ARBA00022448"/>
    </source>
</evidence>
<keyword evidence="5 9" id="KW-0812">Transmembrane</keyword>
<feature type="transmembrane region" description="Helical" evidence="9">
    <location>
        <begin position="87"/>
        <end position="112"/>
    </location>
</feature>
<keyword evidence="8 9" id="KW-0472">Membrane</keyword>
<evidence type="ECO:0000256" key="8">
    <source>
        <dbReference type="ARBA" id="ARBA00023136"/>
    </source>
</evidence>
<evidence type="ECO:0000256" key="6">
    <source>
        <dbReference type="ARBA" id="ARBA00022970"/>
    </source>
</evidence>
<dbReference type="SUPFAM" id="SSF161098">
    <property type="entry name" value="MetI-like"/>
    <property type="match status" value="2"/>
</dbReference>
<feature type="transmembrane region" description="Helical" evidence="9">
    <location>
        <begin position="218"/>
        <end position="240"/>
    </location>
</feature>
<keyword evidence="6" id="KW-0029">Amino-acid transport</keyword>
<feature type="transmembrane region" description="Helical" evidence="9">
    <location>
        <begin position="260"/>
        <end position="280"/>
    </location>
</feature>
<dbReference type="InterPro" id="IPR043429">
    <property type="entry name" value="ArtM/GltK/GlnP/TcyL/YhdX-like"/>
</dbReference>
<dbReference type="InterPro" id="IPR000515">
    <property type="entry name" value="MetI-like"/>
</dbReference>
<feature type="transmembrane region" description="Helical" evidence="9">
    <location>
        <begin position="22"/>
        <end position="43"/>
    </location>
</feature>
<feature type="transmembrane region" description="Helical" evidence="9">
    <location>
        <begin position="338"/>
        <end position="356"/>
    </location>
</feature>
<dbReference type="InterPro" id="IPR035906">
    <property type="entry name" value="MetI-like_sf"/>
</dbReference>
<dbReference type="NCBIfam" id="TIGR01726">
    <property type="entry name" value="HEQRo_perm_3TM"/>
    <property type="match status" value="1"/>
</dbReference>
<keyword evidence="3 9" id="KW-0813">Transport</keyword>
<keyword evidence="4" id="KW-1003">Cell membrane</keyword>
<evidence type="ECO:0000256" key="7">
    <source>
        <dbReference type="ARBA" id="ARBA00022989"/>
    </source>
</evidence>
<keyword evidence="7 9" id="KW-1133">Transmembrane helix</keyword>
<dbReference type="AlphaFoldDB" id="A0A6C1AZ63"/>
<dbReference type="PANTHER" id="PTHR30614:SF37">
    <property type="entry name" value="AMINO-ACID ABC TRANSPORTER PERMEASE PROTEIN YHDX-RELATED"/>
    <property type="match status" value="1"/>
</dbReference>
<dbReference type="PROSITE" id="PS50928">
    <property type="entry name" value="ABC_TM1"/>
    <property type="match status" value="1"/>
</dbReference>
<protein>
    <submittedName>
        <fullName evidence="11">Amino acid ABC transporter permease</fullName>
    </submittedName>
</protein>
<organism evidence="11 12">
    <name type="scientific">Nitrogeniibacter mangrovi</name>
    <dbReference type="NCBI Taxonomy" id="2016596"/>
    <lineage>
        <taxon>Bacteria</taxon>
        <taxon>Pseudomonadati</taxon>
        <taxon>Pseudomonadota</taxon>
        <taxon>Betaproteobacteria</taxon>
        <taxon>Rhodocyclales</taxon>
        <taxon>Zoogloeaceae</taxon>
        <taxon>Nitrogeniibacter</taxon>
    </lineage>
</organism>
<dbReference type="GO" id="GO:0043190">
    <property type="term" value="C:ATP-binding cassette (ABC) transporter complex"/>
    <property type="evidence" value="ECO:0007669"/>
    <property type="project" value="InterPro"/>
</dbReference>
<feature type="transmembrane region" description="Helical" evidence="9">
    <location>
        <begin position="133"/>
        <end position="154"/>
    </location>
</feature>
<evidence type="ECO:0000256" key="1">
    <source>
        <dbReference type="ARBA" id="ARBA00004429"/>
    </source>
</evidence>
<proteinExistence type="inferred from homology"/>
<feature type="transmembrane region" description="Helical" evidence="9">
    <location>
        <begin position="362"/>
        <end position="387"/>
    </location>
</feature>
<dbReference type="EMBL" id="CP048836">
    <property type="protein sequence ID" value="QID16423.1"/>
    <property type="molecule type" value="Genomic_DNA"/>
</dbReference>
<dbReference type="RefSeq" id="WP_173763592.1">
    <property type="nucleotide sequence ID" value="NZ_CP048836.1"/>
</dbReference>
<evidence type="ECO:0000256" key="9">
    <source>
        <dbReference type="RuleBase" id="RU363032"/>
    </source>
</evidence>
<comment type="subcellular location">
    <subcellularLocation>
        <location evidence="1">Cell inner membrane</location>
        <topology evidence="1">Multi-pass membrane protein</topology>
    </subcellularLocation>
    <subcellularLocation>
        <location evidence="9">Cell membrane</location>
        <topology evidence="9">Multi-pass membrane protein</topology>
    </subcellularLocation>
</comment>